<reference evidence="6" key="1">
    <citation type="submission" date="2021-04" db="EMBL/GenBank/DDBJ databases">
        <authorList>
            <consortium name="Molecular Ecology Group"/>
        </authorList>
    </citation>
    <scope>NUCLEOTIDE SEQUENCE</scope>
</reference>
<dbReference type="SUPFAM" id="SSF110916">
    <property type="entry name" value="Peptidyl-tRNA hydrolase domain-like"/>
    <property type="match status" value="1"/>
</dbReference>
<keyword evidence="7" id="KW-1185">Reference proteome</keyword>
<dbReference type="AlphaFoldDB" id="A0A8S3YR14"/>
<dbReference type="GO" id="GO:0016150">
    <property type="term" value="F:translation release factor activity, codon nonspecific"/>
    <property type="evidence" value="ECO:0007669"/>
    <property type="project" value="TreeGrafter"/>
</dbReference>
<evidence type="ECO:0000256" key="4">
    <source>
        <dbReference type="ARBA" id="ARBA00041531"/>
    </source>
</evidence>
<evidence type="ECO:0000256" key="1">
    <source>
        <dbReference type="ARBA" id="ARBA00013260"/>
    </source>
</evidence>
<dbReference type="Gene3D" id="3.30.160.20">
    <property type="match status" value="1"/>
</dbReference>
<dbReference type="PROSITE" id="PS00745">
    <property type="entry name" value="RF_PROK_I"/>
    <property type="match status" value="1"/>
</dbReference>
<dbReference type="GO" id="GO:0005762">
    <property type="term" value="C:mitochondrial large ribosomal subunit"/>
    <property type="evidence" value="ECO:0007669"/>
    <property type="project" value="TreeGrafter"/>
</dbReference>
<feature type="domain" description="Prokaryotic-type class I peptide chain release factors" evidence="5">
    <location>
        <begin position="85"/>
        <end position="101"/>
    </location>
</feature>
<evidence type="ECO:0000313" key="6">
    <source>
        <dbReference type="EMBL" id="CAG5117721.1"/>
    </source>
</evidence>
<dbReference type="InterPro" id="IPR052104">
    <property type="entry name" value="Mito_Release_Factor_mL62"/>
</dbReference>
<dbReference type="EMBL" id="CAJHNH020000444">
    <property type="protein sequence ID" value="CAG5117721.1"/>
    <property type="molecule type" value="Genomic_DNA"/>
</dbReference>
<name>A0A8S3YR14_9EUPU</name>
<dbReference type="EC" id="3.1.1.29" evidence="1"/>
<comment type="similarity">
    <text evidence="2">Belongs to the prokaryotic/mitochondrial release factor family. Mitochondrion-specific ribosomal protein mL62 subfamily.</text>
</comment>
<sequence>MFRRQSALILRQFNSVISDVCSPKIQTACFKSHTSIDKIYPNSNLDYLRKPEQVQDSFAKTGSPDAPEKFTGYIPIEQLEVTATRSSGPGGQSVNTVNSKVEIRFHLESASWIPDWIKPRIIEKAEGKLTKDGYLVLRSDMTRKQILNQADCMNKLRNLIFAASTLPKPPTQQEIKVKEERLAKAKAGVLREKKDRALLKQFRTSPESF</sequence>
<dbReference type="GO" id="GO:0004045">
    <property type="term" value="F:peptidyl-tRNA hydrolase activity"/>
    <property type="evidence" value="ECO:0007669"/>
    <property type="project" value="UniProtKB-EC"/>
</dbReference>
<dbReference type="Proteomes" id="UP000678393">
    <property type="component" value="Unassembled WGS sequence"/>
</dbReference>
<evidence type="ECO:0000256" key="3">
    <source>
        <dbReference type="ARBA" id="ARBA00039441"/>
    </source>
</evidence>
<evidence type="ECO:0000313" key="7">
    <source>
        <dbReference type="Proteomes" id="UP000678393"/>
    </source>
</evidence>
<gene>
    <name evidence="6" type="ORF">CUNI_LOCUS3279</name>
</gene>
<evidence type="ECO:0000256" key="2">
    <source>
        <dbReference type="ARBA" id="ARBA00038225"/>
    </source>
</evidence>
<dbReference type="InterPro" id="IPR000352">
    <property type="entry name" value="Pep_chain_release_fac_I"/>
</dbReference>
<organism evidence="6 7">
    <name type="scientific">Candidula unifasciata</name>
    <dbReference type="NCBI Taxonomy" id="100452"/>
    <lineage>
        <taxon>Eukaryota</taxon>
        <taxon>Metazoa</taxon>
        <taxon>Spiralia</taxon>
        <taxon>Lophotrochozoa</taxon>
        <taxon>Mollusca</taxon>
        <taxon>Gastropoda</taxon>
        <taxon>Heterobranchia</taxon>
        <taxon>Euthyneura</taxon>
        <taxon>Panpulmonata</taxon>
        <taxon>Eupulmonata</taxon>
        <taxon>Stylommatophora</taxon>
        <taxon>Helicina</taxon>
        <taxon>Helicoidea</taxon>
        <taxon>Geomitridae</taxon>
        <taxon>Candidula</taxon>
    </lineage>
</organism>
<dbReference type="GO" id="GO:0070126">
    <property type="term" value="P:mitochondrial translational termination"/>
    <property type="evidence" value="ECO:0007669"/>
    <property type="project" value="TreeGrafter"/>
</dbReference>
<comment type="caution">
    <text evidence="6">The sequence shown here is derived from an EMBL/GenBank/DDBJ whole genome shotgun (WGS) entry which is preliminary data.</text>
</comment>
<dbReference type="PANTHER" id="PTHR11075:SF54">
    <property type="entry name" value="LARGE RIBOSOMAL SUBUNIT PROTEIN ML62"/>
    <property type="match status" value="1"/>
</dbReference>
<accession>A0A8S3YR14</accession>
<dbReference type="Pfam" id="PF00472">
    <property type="entry name" value="RF-1"/>
    <property type="match status" value="1"/>
</dbReference>
<protein>
    <recommendedName>
        <fullName evidence="3">Large ribosomal subunit protein mL62</fullName>
        <ecNumber evidence="1">3.1.1.29</ecNumber>
    </recommendedName>
    <alternativeName>
        <fullName evidence="4">Peptidyl-tRNA hydrolase ICT1, mitochondrial</fullName>
    </alternativeName>
</protein>
<proteinExistence type="inferred from homology"/>
<dbReference type="PANTHER" id="PTHR11075">
    <property type="entry name" value="PEPTIDE CHAIN RELEASE FACTOR"/>
    <property type="match status" value="1"/>
</dbReference>
<dbReference type="OrthoDB" id="270639at2759"/>
<evidence type="ECO:0000259" key="5">
    <source>
        <dbReference type="PROSITE" id="PS00745"/>
    </source>
</evidence>